<keyword evidence="1" id="KW-0472">Membrane</keyword>
<dbReference type="Proteomes" id="UP001065322">
    <property type="component" value="Chromosome"/>
</dbReference>
<feature type="transmembrane region" description="Helical" evidence="1">
    <location>
        <begin position="294"/>
        <end position="316"/>
    </location>
</feature>
<dbReference type="InterPro" id="IPR000160">
    <property type="entry name" value="GGDEF_dom"/>
</dbReference>
<dbReference type="SUPFAM" id="SSF55073">
    <property type="entry name" value="Nucleotide cyclase"/>
    <property type="match status" value="1"/>
</dbReference>
<evidence type="ECO:0000259" key="3">
    <source>
        <dbReference type="PROSITE" id="PS50887"/>
    </source>
</evidence>
<dbReference type="Gene3D" id="3.20.20.450">
    <property type="entry name" value="EAL domain"/>
    <property type="match status" value="1"/>
</dbReference>
<dbReference type="InterPro" id="IPR043128">
    <property type="entry name" value="Rev_trsase/Diguanyl_cyclase"/>
</dbReference>
<evidence type="ECO:0000313" key="4">
    <source>
        <dbReference type="EMBL" id="UXD89009.1"/>
    </source>
</evidence>
<dbReference type="SMART" id="SM00052">
    <property type="entry name" value="EAL"/>
    <property type="match status" value="1"/>
</dbReference>
<sequence length="756" mass="85491">MTLLKKNIWLLFTVLLISGVVLLVSLSVTRWRGLVEHYGYNQYALTQHWYGSFSAILEQQEGIITLLGEDLLLRQRKNGQLVQPELNSIMALNPEVFAGFALISPAGEVLALTSNLESPDLPNLLQLPQTRDSFLYAMKTDKMVLGRTYFGPRLVIPARKAIYDDQGQVLGVMTGALNLSKTGGFFGRSQVLGPFHSITVLRTRDQYIQYAGNGPMLDDFYKQPLSDEAYQGLMDTLATAAGSLEAATTAADGVHYIRDTTDGRGTVRGIAIYSPRYEFWLISEIEESYLLKQFLHVFAGYLMIMLAFQTGMYVLFRFIDRTQKEQRSLLEFQARHDPLTQLPNRNYLLSEFSRWQQNKDRFSLLFVDLDNFKGINDSFGHSMGDRILVTLAERFRALISPDDLLVRHGGDEFVLLLCGESLENEENVITQKLYLACEDIEVQGMTFSPGASVGIARFPEHGRNLEELLRSSDIAMYEAKKSRNRVCMFQPELEGDYLYRMQIEHLLRGACRRGEICMNYQPQVDASGGLWGVEALVRWHSPELGFVPPDKFIPVAEQAGMINELGHFIIDESLRQIAEIQQQTGQSFSLSINVSVLQLAEAEFSRILLEKISQNGLGNVHIALEITENLLIEDIDRVCSILTVMNDAGVRISLDDFGTGYSSLSILRYLPLDEIKIDKSFVDHVIDDETAMRMVKNIIAIGRNYDVTILAEGVETRQQFDCLVESGCDFFQGYLFSRPLSAEHLLQYIRKTAERQ</sequence>
<evidence type="ECO:0000256" key="1">
    <source>
        <dbReference type="SAM" id="Phobius"/>
    </source>
</evidence>
<keyword evidence="5" id="KW-1185">Reference proteome</keyword>
<accession>A0ABY6AF01</accession>
<dbReference type="CDD" id="cd01948">
    <property type="entry name" value="EAL"/>
    <property type="match status" value="1"/>
</dbReference>
<dbReference type="InterPro" id="IPR029787">
    <property type="entry name" value="Nucleotide_cyclase"/>
</dbReference>
<keyword evidence="1" id="KW-1133">Transmembrane helix</keyword>
<reference evidence="5" key="1">
    <citation type="submission" date="2020-06" db="EMBL/GenBank/DDBJ databases">
        <title>Thalassolituus marinus alknpb1M-1, a hydrocarbon-degrading bacterium isolated from the deep-sea overlying water using an in-situ strategy from the South China Sea basin.</title>
        <authorList>
            <person name="Dong C."/>
            <person name="Chen Y."/>
            <person name="Shao Z."/>
        </authorList>
    </citation>
    <scope>NUCLEOTIDE SEQUENCE [LARGE SCALE GENOMIC DNA]</scope>
    <source>
        <strain evidence="5">alknpb1M-1</strain>
    </source>
</reference>
<dbReference type="SUPFAM" id="SSF141868">
    <property type="entry name" value="EAL domain-like"/>
    <property type="match status" value="1"/>
</dbReference>
<gene>
    <name evidence="4" type="ORF">HUF19_16880</name>
</gene>
<dbReference type="SMART" id="SM00267">
    <property type="entry name" value="GGDEF"/>
    <property type="match status" value="1"/>
</dbReference>
<dbReference type="NCBIfam" id="TIGR00254">
    <property type="entry name" value="GGDEF"/>
    <property type="match status" value="1"/>
</dbReference>
<feature type="domain" description="EAL" evidence="2">
    <location>
        <begin position="500"/>
        <end position="753"/>
    </location>
</feature>
<dbReference type="PROSITE" id="PS50887">
    <property type="entry name" value="GGDEF"/>
    <property type="match status" value="1"/>
</dbReference>
<evidence type="ECO:0000259" key="2">
    <source>
        <dbReference type="PROSITE" id="PS50883"/>
    </source>
</evidence>
<dbReference type="EMBL" id="CP054475">
    <property type="protein sequence ID" value="UXD89009.1"/>
    <property type="molecule type" value="Genomic_DNA"/>
</dbReference>
<name>A0ABY6AF01_9GAMM</name>
<dbReference type="Pfam" id="PF00990">
    <property type="entry name" value="GGDEF"/>
    <property type="match status" value="1"/>
</dbReference>
<keyword evidence="1" id="KW-0812">Transmembrane</keyword>
<dbReference type="InterPro" id="IPR052155">
    <property type="entry name" value="Biofilm_reg_signaling"/>
</dbReference>
<dbReference type="InterPro" id="IPR035919">
    <property type="entry name" value="EAL_sf"/>
</dbReference>
<dbReference type="Gene3D" id="3.30.450.20">
    <property type="entry name" value="PAS domain"/>
    <property type="match status" value="1"/>
</dbReference>
<organism evidence="4 5">
    <name type="scientific">Thalassolituus hydrocarboniclasticus</name>
    <dbReference type="NCBI Taxonomy" id="2742796"/>
    <lineage>
        <taxon>Bacteria</taxon>
        <taxon>Pseudomonadati</taxon>
        <taxon>Pseudomonadota</taxon>
        <taxon>Gammaproteobacteria</taxon>
        <taxon>Oceanospirillales</taxon>
        <taxon>Oceanospirillaceae</taxon>
        <taxon>Thalassolituus</taxon>
    </lineage>
</organism>
<evidence type="ECO:0000313" key="5">
    <source>
        <dbReference type="Proteomes" id="UP001065322"/>
    </source>
</evidence>
<dbReference type="PANTHER" id="PTHR44757">
    <property type="entry name" value="DIGUANYLATE CYCLASE DGCP"/>
    <property type="match status" value="1"/>
</dbReference>
<protein>
    <submittedName>
        <fullName evidence="4">EAL domain-containing protein</fullName>
    </submittedName>
</protein>
<dbReference type="PROSITE" id="PS50883">
    <property type="entry name" value="EAL"/>
    <property type="match status" value="1"/>
</dbReference>
<proteinExistence type="predicted"/>
<dbReference type="Pfam" id="PF00563">
    <property type="entry name" value="EAL"/>
    <property type="match status" value="1"/>
</dbReference>
<dbReference type="CDD" id="cd12914">
    <property type="entry name" value="PDC1_DGC_like"/>
    <property type="match status" value="1"/>
</dbReference>
<dbReference type="Gene3D" id="3.30.70.270">
    <property type="match status" value="1"/>
</dbReference>
<dbReference type="PANTHER" id="PTHR44757:SF2">
    <property type="entry name" value="BIOFILM ARCHITECTURE MAINTENANCE PROTEIN MBAA"/>
    <property type="match status" value="1"/>
</dbReference>
<dbReference type="CDD" id="cd01949">
    <property type="entry name" value="GGDEF"/>
    <property type="match status" value="1"/>
</dbReference>
<dbReference type="InterPro" id="IPR001633">
    <property type="entry name" value="EAL_dom"/>
</dbReference>
<feature type="domain" description="GGDEF" evidence="3">
    <location>
        <begin position="360"/>
        <end position="491"/>
    </location>
</feature>